<name>A0A9P5YJ25_9AGAR</name>
<comment type="caution">
    <text evidence="1">The sequence shown here is derived from an EMBL/GenBank/DDBJ whole genome shotgun (WGS) entry which is preliminary data.</text>
</comment>
<dbReference type="AlphaFoldDB" id="A0A9P5YJ25"/>
<organism evidence="1 2">
    <name type="scientific">Pholiota conissans</name>
    <dbReference type="NCBI Taxonomy" id="109636"/>
    <lineage>
        <taxon>Eukaryota</taxon>
        <taxon>Fungi</taxon>
        <taxon>Dikarya</taxon>
        <taxon>Basidiomycota</taxon>
        <taxon>Agaricomycotina</taxon>
        <taxon>Agaricomycetes</taxon>
        <taxon>Agaricomycetidae</taxon>
        <taxon>Agaricales</taxon>
        <taxon>Agaricineae</taxon>
        <taxon>Strophariaceae</taxon>
        <taxon>Pholiota</taxon>
    </lineage>
</organism>
<evidence type="ECO:0000313" key="2">
    <source>
        <dbReference type="Proteomes" id="UP000807469"/>
    </source>
</evidence>
<keyword evidence="2" id="KW-1185">Reference proteome</keyword>
<dbReference type="Proteomes" id="UP000807469">
    <property type="component" value="Unassembled WGS sequence"/>
</dbReference>
<sequence length="176" mass="19930">MYHPVFNLSPTLNALGSAKAPTAVGCTFFAQWEPSLHLQLPEDHVRLLDQQDSVVKYLIPSAKNVLHPTLTLRNSNQGNIFLLREALERDGTIGISAVIDWQHIFASLSHIPHTAGRRKFFEEKMFAQEEEDDMTWTEMEDAREEITRAVGVSSDGWVPNENYKRVIGVNEMAHMA</sequence>
<gene>
    <name evidence="1" type="ORF">BDN70DRAFT_998838</name>
</gene>
<proteinExistence type="predicted"/>
<evidence type="ECO:0000313" key="1">
    <source>
        <dbReference type="EMBL" id="KAF9470763.1"/>
    </source>
</evidence>
<accession>A0A9P5YJ25</accession>
<dbReference type="EMBL" id="MU155856">
    <property type="protein sequence ID" value="KAF9470763.1"/>
    <property type="molecule type" value="Genomic_DNA"/>
</dbReference>
<reference evidence="1" key="1">
    <citation type="submission" date="2020-11" db="EMBL/GenBank/DDBJ databases">
        <authorList>
            <consortium name="DOE Joint Genome Institute"/>
            <person name="Ahrendt S."/>
            <person name="Riley R."/>
            <person name="Andreopoulos W."/>
            <person name="Labutti K."/>
            <person name="Pangilinan J."/>
            <person name="Ruiz-Duenas F.J."/>
            <person name="Barrasa J.M."/>
            <person name="Sanchez-Garcia M."/>
            <person name="Camarero S."/>
            <person name="Miyauchi S."/>
            <person name="Serrano A."/>
            <person name="Linde D."/>
            <person name="Babiker R."/>
            <person name="Drula E."/>
            <person name="Ayuso-Fernandez I."/>
            <person name="Pacheco R."/>
            <person name="Padilla G."/>
            <person name="Ferreira P."/>
            <person name="Barriuso J."/>
            <person name="Kellner H."/>
            <person name="Castanera R."/>
            <person name="Alfaro M."/>
            <person name="Ramirez L."/>
            <person name="Pisabarro A.G."/>
            <person name="Kuo A."/>
            <person name="Tritt A."/>
            <person name="Lipzen A."/>
            <person name="He G."/>
            <person name="Yan M."/>
            <person name="Ng V."/>
            <person name="Cullen D."/>
            <person name="Martin F."/>
            <person name="Rosso M.-N."/>
            <person name="Henrissat B."/>
            <person name="Hibbett D."/>
            <person name="Martinez A.T."/>
            <person name="Grigoriev I.V."/>
        </authorList>
    </citation>
    <scope>NUCLEOTIDE SEQUENCE</scope>
    <source>
        <strain evidence="1">CIRM-BRFM 674</strain>
    </source>
</reference>
<protein>
    <submittedName>
        <fullName evidence="1">Uncharacterized protein</fullName>
    </submittedName>
</protein>